<evidence type="ECO:0000313" key="3">
    <source>
        <dbReference type="Proteomes" id="UP001362999"/>
    </source>
</evidence>
<keyword evidence="3" id="KW-1185">Reference proteome</keyword>
<dbReference type="AlphaFoldDB" id="A0AAW0C6U4"/>
<dbReference type="Proteomes" id="UP001362999">
    <property type="component" value="Unassembled WGS sequence"/>
</dbReference>
<feature type="region of interest" description="Disordered" evidence="1">
    <location>
        <begin position="25"/>
        <end position="46"/>
    </location>
</feature>
<dbReference type="EMBL" id="JAWWNJ010000019">
    <property type="protein sequence ID" value="KAK7035591.1"/>
    <property type="molecule type" value="Genomic_DNA"/>
</dbReference>
<evidence type="ECO:0000256" key="1">
    <source>
        <dbReference type="SAM" id="MobiDB-lite"/>
    </source>
</evidence>
<protein>
    <submittedName>
        <fullName evidence="2">Uncharacterized protein</fullName>
    </submittedName>
</protein>
<reference evidence="2 3" key="1">
    <citation type="journal article" date="2024" name="J Genomics">
        <title>Draft genome sequencing and assembly of Favolaschia claudopus CIRM-BRFM 2984 isolated from oak limbs.</title>
        <authorList>
            <person name="Navarro D."/>
            <person name="Drula E."/>
            <person name="Chaduli D."/>
            <person name="Cazenave R."/>
            <person name="Ahrendt S."/>
            <person name="Wang J."/>
            <person name="Lipzen A."/>
            <person name="Daum C."/>
            <person name="Barry K."/>
            <person name="Grigoriev I.V."/>
            <person name="Favel A."/>
            <person name="Rosso M.N."/>
            <person name="Martin F."/>
        </authorList>
    </citation>
    <scope>NUCLEOTIDE SEQUENCE [LARGE SCALE GENOMIC DNA]</scope>
    <source>
        <strain evidence="2 3">CIRM-BRFM 2984</strain>
    </source>
</reference>
<evidence type="ECO:0000313" key="2">
    <source>
        <dbReference type="EMBL" id="KAK7035591.1"/>
    </source>
</evidence>
<organism evidence="2 3">
    <name type="scientific">Favolaschia claudopus</name>
    <dbReference type="NCBI Taxonomy" id="2862362"/>
    <lineage>
        <taxon>Eukaryota</taxon>
        <taxon>Fungi</taxon>
        <taxon>Dikarya</taxon>
        <taxon>Basidiomycota</taxon>
        <taxon>Agaricomycotina</taxon>
        <taxon>Agaricomycetes</taxon>
        <taxon>Agaricomycetidae</taxon>
        <taxon>Agaricales</taxon>
        <taxon>Marasmiineae</taxon>
        <taxon>Mycenaceae</taxon>
        <taxon>Favolaschia</taxon>
    </lineage>
</organism>
<proteinExistence type="predicted"/>
<gene>
    <name evidence="2" type="ORF">R3P38DRAFT_3183386</name>
</gene>
<accession>A0AAW0C6U4</accession>
<sequence>MPFQHTAEGPTKGITEVRSSIFAPRVSASYPPKSAPTRDKVEDNAPDASATCRVNCTALERRDLDTGSGDRVVAAQRQTRRDEGTKAEHLLSTPFILFLFVQLIRNKKCFGVDKNGAKCSGISVPRAQNQTFNRHNHFVGSSGWTKDFPNHRSSVLPPDLDENLFITAIHAAECHLAGMSESISDVTGSAASVLAQRSCAAGVPCAPRLFNPALATL</sequence>
<comment type="caution">
    <text evidence="2">The sequence shown here is derived from an EMBL/GenBank/DDBJ whole genome shotgun (WGS) entry which is preliminary data.</text>
</comment>
<name>A0AAW0C6U4_9AGAR</name>